<reference evidence="1" key="1">
    <citation type="submission" date="2021-03" db="EMBL/GenBank/DDBJ databases">
        <title>Genomic Encyclopedia of Type Strains, Phase IV (KMG-IV): sequencing the most valuable type-strain genomes for metagenomic binning, comparative biology and taxonomic classification.</title>
        <authorList>
            <person name="Goeker M."/>
        </authorList>
    </citation>
    <scope>NUCLEOTIDE SEQUENCE</scope>
    <source>
        <strain evidence="1">DSM 18131</strain>
    </source>
</reference>
<sequence length="409" mass="45045">MNHQLDDFIARAKMVTVTAAAETFGFQLGAAEYSGPCPRCNQGKDRFSIHPGKQAFNCRSCGGGRDGIGFMAHVHHLDLKSRTDFLEACSAALGEPIPEGGERETDEERAERLARLAALKAQAEEKARETERKQAEFRERDIRKARAIYSNAFSDADDVRQYLKLRTGYVVSDEMLRTLRGRDSHTYYVKDEYGRGAERHCGPAMIGAFVTLEGEVTGCHQTWIDLHNAPKHRPNLGVDDKGRVLPTKKMLGSKRGSFIPCLGSTHRTRWVGGEGIENVVAIAGFEGFRADTFYFATGDLGNLAGPAESSSEFKHPHHTKKSSDGRTLTINVPGPVPKVDQGPRDAFQVADHVTDLVLIADGDSEFYMTASAMARGKTRLSREGRSIDIWWPPEGMDFAGLLSAQNSRG</sequence>
<accession>A0ACC5SXE6</accession>
<dbReference type="Proteomes" id="UP000823773">
    <property type="component" value="Unassembled WGS sequence"/>
</dbReference>
<dbReference type="EMBL" id="JAGGJR010000004">
    <property type="protein sequence ID" value="MBP1873527.1"/>
    <property type="molecule type" value="Genomic_DNA"/>
</dbReference>
<comment type="caution">
    <text evidence="1">The sequence shown here is derived from an EMBL/GenBank/DDBJ whole genome shotgun (WGS) entry which is preliminary data.</text>
</comment>
<organism evidence="1 2">
    <name type="scientific">Ensifer adhaerens</name>
    <name type="common">Sinorhizobium morelense</name>
    <dbReference type="NCBI Taxonomy" id="106592"/>
    <lineage>
        <taxon>Bacteria</taxon>
        <taxon>Pseudomonadati</taxon>
        <taxon>Pseudomonadota</taxon>
        <taxon>Alphaproteobacteria</taxon>
        <taxon>Hyphomicrobiales</taxon>
        <taxon>Rhizobiaceae</taxon>
        <taxon>Sinorhizobium/Ensifer group</taxon>
        <taxon>Ensifer</taxon>
    </lineage>
</organism>
<evidence type="ECO:0000313" key="2">
    <source>
        <dbReference type="Proteomes" id="UP000823773"/>
    </source>
</evidence>
<keyword evidence="2" id="KW-1185">Reference proteome</keyword>
<evidence type="ECO:0000313" key="1">
    <source>
        <dbReference type="EMBL" id="MBP1873527.1"/>
    </source>
</evidence>
<protein>
    <submittedName>
        <fullName evidence="1">Uncharacterized protein</fullName>
    </submittedName>
</protein>
<name>A0ACC5SXE6_ENSAD</name>
<gene>
    <name evidence="1" type="ORF">J2Z19_003242</name>
</gene>
<proteinExistence type="predicted"/>